<dbReference type="Proteomes" id="UP001165367">
    <property type="component" value="Unassembled WGS sequence"/>
</dbReference>
<protein>
    <submittedName>
        <fullName evidence="2">Glycosyltransferase</fullName>
    </submittedName>
</protein>
<sequence>MYENKVVKVNMNSRLVSVIMPAYNAAAFIGESIQSVIAQTYQYWELIIIDDGSTDATAERIKKFAEKDERIKYIYQENGRQGKARNNGIRNSRGEYIAFLDADDLWVPHKLAIQVDLINKEMVDLVFSDAHAFQENKDHSFSMSVQPGNFKGSHDFAYFLETNRIPILTVLTKRTAIEQVNGFSERTELQNAEDLHLWLKLLLEGYSFFALKDSLAYYRLAANSATAHDRQVIFQSLFVLQDLSLLYPVYKKEISRAFNTRIHQFICQNNINDGKVLERLLDIGNAIKKKPSAAVAFKWAYRLLGKRLFRLMYKRFSTDPHKVQLIEDVSSISI</sequence>
<dbReference type="PANTHER" id="PTHR22916:SF3">
    <property type="entry name" value="UDP-GLCNAC:BETAGAL BETA-1,3-N-ACETYLGLUCOSAMINYLTRANSFERASE-LIKE PROTEIN 1"/>
    <property type="match status" value="1"/>
</dbReference>
<comment type="caution">
    <text evidence="2">The sequence shown here is derived from an EMBL/GenBank/DDBJ whole genome shotgun (WGS) entry which is preliminary data.</text>
</comment>
<feature type="domain" description="Glycosyltransferase 2-like" evidence="1">
    <location>
        <begin position="17"/>
        <end position="144"/>
    </location>
</feature>
<dbReference type="Pfam" id="PF00535">
    <property type="entry name" value="Glycos_transf_2"/>
    <property type="match status" value="1"/>
</dbReference>
<gene>
    <name evidence="2" type="ORF">LZZ85_06775</name>
</gene>
<dbReference type="PANTHER" id="PTHR22916">
    <property type="entry name" value="GLYCOSYLTRANSFERASE"/>
    <property type="match status" value="1"/>
</dbReference>
<evidence type="ECO:0000259" key="1">
    <source>
        <dbReference type="Pfam" id="PF00535"/>
    </source>
</evidence>
<dbReference type="RefSeq" id="WP_237869960.1">
    <property type="nucleotide sequence ID" value="NZ_JAKLTR010000003.1"/>
</dbReference>
<evidence type="ECO:0000313" key="3">
    <source>
        <dbReference type="Proteomes" id="UP001165367"/>
    </source>
</evidence>
<dbReference type="InterPro" id="IPR029044">
    <property type="entry name" value="Nucleotide-diphossugar_trans"/>
</dbReference>
<keyword evidence="3" id="KW-1185">Reference proteome</keyword>
<organism evidence="2 3">
    <name type="scientific">Terrimonas ginsenosidimutans</name>
    <dbReference type="NCBI Taxonomy" id="2908004"/>
    <lineage>
        <taxon>Bacteria</taxon>
        <taxon>Pseudomonadati</taxon>
        <taxon>Bacteroidota</taxon>
        <taxon>Chitinophagia</taxon>
        <taxon>Chitinophagales</taxon>
        <taxon>Chitinophagaceae</taxon>
        <taxon>Terrimonas</taxon>
    </lineage>
</organism>
<proteinExistence type="predicted"/>
<dbReference type="Gene3D" id="3.90.550.10">
    <property type="entry name" value="Spore Coat Polysaccharide Biosynthesis Protein SpsA, Chain A"/>
    <property type="match status" value="1"/>
</dbReference>
<dbReference type="SUPFAM" id="SSF53448">
    <property type="entry name" value="Nucleotide-diphospho-sugar transferases"/>
    <property type="match status" value="1"/>
</dbReference>
<accession>A0ABS9KNU5</accession>
<name>A0ABS9KNU5_9BACT</name>
<evidence type="ECO:0000313" key="2">
    <source>
        <dbReference type="EMBL" id="MCG2613976.1"/>
    </source>
</evidence>
<dbReference type="EMBL" id="JAKLTR010000003">
    <property type="protein sequence ID" value="MCG2613976.1"/>
    <property type="molecule type" value="Genomic_DNA"/>
</dbReference>
<reference evidence="2" key="1">
    <citation type="submission" date="2022-01" db="EMBL/GenBank/DDBJ databases">
        <authorList>
            <person name="Jo J.-H."/>
            <person name="Im W.-T."/>
        </authorList>
    </citation>
    <scope>NUCLEOTIDE SEQUENCE</scope>
    <source>
        <strain evidence="2">NA20</strain>
    </source>
</reference>
<dbReference type="InterPro" id="IPR001173">
    <property type="entry name" value="Glyco_trans_2-like"/>
</dbReference>